<evidence type="ECO:0000256" key="1">
    <source>
        <dbReference type="SAM" id="MobiDB-lite"/>
    </source>
</evidence>
<reference evidence="2 3" key="1">
    <citation type="journal article" date="2018" name="PLoS Genet.">
        <title>Population sequencing reveals clonal diversity and ancestral inbreeding in the grapevine cultivar Chardonnay.</title>
        <authorList>
            <person name="Roach M.J."/>
            <person name="Johnson D.L."/>
            <person name="Bohlmann J."/>
            <person name="van Vuuren H.J."/>
            <person name="Jones S.J."/>
            <person name="Pretorius I.S."/>
            <person name="Schmidt S.A."/>
            <person name="Borneman A.R."/>
        </authorList>
    </citation>
    <scope>NUCLEOTIDE SEQUENCE [LARGE SCALE GENOMIC DNA]</scope>
    <source>
        <strain evidence="3">cv. Chardonnay</strain>
        <tissue evidence="2">Leaf</tissue>
    </source>
</reference>
<evidence type="ECO:0000313" key="3">
    <source>
        <dbReference type="Proteomes" id="UP000288805"/>
    </source>
</evidence>
<name>A0A438IAN2_VITVI</name>
<feature type="compositionally biased region" description="Basic and acidic residues" evidence="1">
    <location>
        <begin position="51"/>
        <end position="69"/>
    </location>
</feature>
<accession>A0A438IAN2</accession>
<proteinExistence type="predicted"/>
<protein>
    <submittedName>
        <fullName evidence="2">Uncharacterized protein</fullName>
    </submittedName>
</protein>
<sequence>MFAGTSVLSARWQTRERIVGFCSPYRPIETHGKSTVVPCFARSCASTASKSPEEKQSEPHVLDNEESGRGIKQVTSGSVALTPRTKPDSKHQLWKAIVGEFGEESGWCSRKWDGSICIQHLQSSQKTLGCSIPNLFSVGGIIPNPRFVMICGSGELAAMGGERGNKSLWKIVSETCSALQLMKILGCLISCQKKGPLDP</sequence>
<comment type="caution">
    <text evidence="2">The sequence shown here is derived from an EMBL/GenBank/DDBJ whole genome shotgun (WGS) entry which is preliminary data.</text>
</comment>
<organism evidence="2 3">
    <name type="scientific">Vitis vinifera</name>
    <name type="common">Grape</name>
    <dbReference type="NCBI Taxonomy" id="29760"/>
    <lineage>
        <taxon>Eukaryota</taxon>
        <taxon>Viridiplantae</taxon>
        <taxon>Streptophyta</taxon>
        <taxon>Embryophyta</taxon>
        <taxon>Tracheophyta</taxon>
        <taxon>Spermatophyta</taxon>
        <taxon>Magnoliopsida</taxon>
        <taxon>eudicotyledons</taxon>
        <taxon>Gunneridae</taxon>
        <taxon>Pentapetalae</taxon>
        <taxon>rosids</taxon>
        <taxon>Vitales</taxon>
        <taxon>Vitaceae</taxon>
        <taxon>Viteae</taxon>
        <taxon>Vitis</taxon>
    </lineage>
</organism>
<dbReference type="OrthoDB" id="436405at2759"/>
<dbReference type="EMBL" id="QGNW01000127">
    <property type="protein sequence ID" value="RVW93770.1"/>
    <property type="molecule type" value="Genomic_DNA"/>
</dbReference>
<evidence type="ECO:0000313" key="2">
    <source>
        <dbReference type="EMBL" id="RVW93770.1"/>
    </source>
</evidence>
<dbReference type="AlphaFoldDB" id="A0A438IAN2"/>
<gene>
    <name evidence="2" type="ORF">CK203_043381</name>
</gene>
<dbReference type="Proteomes" id="UP000288805">
    <property type="component" value="Unassembled WGS sequence"/>
</dbReference>
<feature type="region of interest" description="Disordered" evidence="1">
    <location>
        <begin position="50"/>
        <end position="69"/>
    </location>
</feature>